<sequence>MTTSRISLVLLTLLAMGALTSHAQQAPASANQHGEIMPGETHAHVAPHGGVVHSSGSYHLELVPHSTSLEVYLYGPKMSVLPKQSATGTVLVESATKATSTVTLTPIGSNQFSAKLPAGTKLEAATVKLKVADQDLSVRFEKLGAALTSGKTVGVHYTCTMHPEVSSTKPGKCPKCGMTLVKKS</sequence>
<keyword evidence="1" id="KW-0732">Signal</keyword>
<accession>A0ABP8QTB1</accession>
<organism evidence="3 4">
    <name type="scientific">Hymenobacter ginsengisoli</name>
    <dbReference type="NCBI Taxonomy" id="1051626"/>
    <lineage>
        <taxon>Bacteria</taxon>
        <taxon>Pseudomonadati</taxon>
        <taxon>Bacteroidota</taxon>
        <taxon>Cytophagia</taxon>
        <taxon>Cytophagales</taxon>
        <taxon>Hymenobacteraceae</taxon>
        <taxon>Hymenobacter</taxon>
    </lineage>
</organism>
<dbReference type="RefSeq" id="WP_208133319.1">
    <property type="nucleotide sequence ID" value="NZ_BAABGQ010000016.1"/>
</dbReference>
<feature type="domain" description="Heavy metal binding" evidence="2">
    <location>
        <begin position="156"/>
        <end position="183"/>
    </location>
</feature>
<protein>
    <recommendedName>
        <fullName evidence="2">Heavy metal binding domain-containing protein</fullName>
    </recommendedName>
</protein>
<evidence type="ECO:0000256" key="1">
    <source>
        <dbReference type="SAM" id="SignalP"/>
    </source>
</evidence>
<dbReference type="EMBL" id="BAABGQ010000016">
    <property type="protein sequence ID" value="GAA4509312.1"/>
    <property type="molecule type" value="Genomic_DNA"/>
</dbReference>
<evidence type="ECO:0000313" key="4">
    <source>
        <dbReference type="Proteomes" id="UP001501243"/>
    </source>
</evidence>
<evidence type="ECO:0000313" key="3">
    <source>
        <dbReference type="EMBL" id="GAA4509312.1"/>
    </source>
</evidence>
<keyword evidence="4" id="KW-1185">Reference proteome</keyword>
<proteinExistence type="predicted"/>
<feature type="chain" id="PRO_5045472634" description="Heavy metal binding domain-containing protein" evidence="1">
    <location>
        <begin position="24"/>
        <end position="184"/>
    </location>
</feature>
<dbReference type="Pfam" id="PF19335">
    <property type="entry name" value="HMBD"/>
    <property type="match status" value="1"/>
</dbReference>
<evidence type="ECO:0000259" key="2">
    <source>
        <dbReference type="Pfam" id="PF19335"/>
    </source>
</evidence>
<name>A0ABP8QTB1_9BACT</name>
<gene>
    <name evidence="3" type="ORF">GCM10023172_42610</name>
</gene>
<dbReference type="Proteomes" id="UP001501243">
    <property type="component" value="Unassembled WGS sequence"/>
</dbReference>
<reference evidence="4" key="1">
    <citation type="journal article" date="2019" name="Int. J. Syst. Evol. Microbiol.">
        <title>The Global Catalogue of Microorganisms (GCM) 10K type strain sequencing project: providing services to taxonomists for standard genome sequencing and annotation.</title>
        <authorList>
            <consortium name="The Broad Institute Genomics Platform"/>
            <consortium name="The Broad Institute Genome Sequencing Center for Infectious Disease"/>
            <person name="Wu L."/>
            <person name="Ma J."/>
        </authorList>
    </citation>
    <scope>NUCLEOTIDE SEQUENCE [LARGE SCALE GENOMIC DNA]</scope>
    <source>
        <strain evidence="4">JCM 17841</strain>
    </source>
</reference>
<dbReference type="InterPro" id="IPR045800">
    <property type="entry name" value="HMBD"/>
</dbReference>
<feature type="signal peptide" evidence="1">
    <location>
        <begin position="1"/>
        <end position="23"/>
    </location>
</feature>
<comment type="caution">
    <text evidence="3">The sequence shown here is derived from an EMBL/GenBank/DDBJ whole genome shotgun (WGS) entry which is preliminary data.</text>
</comment>